<keyword evidence="13 20" id="KW-1015">Disulfide bond</keyword>
<evidence type="ECO:0000259" key="22">
    <source>
        <dbReference type="PROSITE" id="PS50873"/>
    </source>
</evidence>
<dbReference type="InterPro" id="IPR002016">
    <property type="entry name" value="Haem_peroxidase"/>
</dbReference>
<comment type="similarity">
    <text evidence="3">Belongs to the peroxidase family. Ascorbate peroxidase subfamily.</text>
</comment>
<keyword evidence="7 21" id="KW-0349">Heme</keyword>
<dbReference type="AlphaFoldDB" id="A0AAV8TIL1"/>
<evidence type="ECO:0000256" key="16">
    <source>
        <dbReference type="PIRSR" id="PIRSR600823-1"/>
    </source>
</evidence>
<feature type="binding site" evidence="18">
    <location>
        <position position="91"/>
    </location>
    <ligand>
        <name>Ca(2+)</name>
        <dbReference type="ChEBI" id="CHEBI:29108"/>
        <label>1</label>
    </ligand>
</feature>
<feature type="site" description="Transition state stabilizer" evidence="19">
    <location>
        <position position="65"/>
    </location>
</feature>
<evidence type="ECO:0000256" key="5">
    <source>
        <dbReference type="ARBA" id="ARBA00022525"/>
    </source>
</evidence>
<evidence type="ECO:0000313" key="24">
    <source>
        <dbReference type="Proteomes" id="UP001159364"/>
    </source>
</evidence>
<feature type="binding site" evidence="18">
    <location>
        <position position="79"/>
    </location>
    <ligand>
        <name>Ca(2+)</name>
        <dbReference type="ChEBI" id="CHEBI:29108"/>
        <label>1</label>
    </ligand>
</feature>
<evidence type="ECO:0000256" key="17">
    <source>
        <dbReference type="PIRSR" id="PIRSR600823-2"/>
    </source>
</evidence>
<keyword evidence="24" id="KW-1185">Reference proteome</keyword>
<feature type="disulfide bond" evidence="20">
    <location>
        <begin position="202"/>
        <end position="234"/>
    </location>
</feature>
<evidence type="ECO:0000256" key="11">
    <source>
        <dbReference type="ARBA" id="ARBA00023002"/>
    </source>
</evidence>
<keyword evidence="10 18" id="KW-0106">Calcium</keyword>
<dbReference type="GO" id="GO:0140825">
    <property type="term" value="F:lactoperoxidase activity"/>
    <property type="evidence" value="ECO:0007669"/>
    <property type="project" value="UniProtKB-EC"/>
</dbReference>
<evidence type="ECO:0000256" key="2">
    <source>
        <dbReference type="ARBA" id="ARBA00002322"/>
    </source>
</evidence>
<evidence type="ECO:0000256" key="12">
    <source>
        <dbReference type="ARBA" id="ARBA00023004"/>
    </source>
</evidence>
<dbReference type="PROSITE" id="PS00436">
    <property type="entry name" value="PEROXIDASE_2"/>
    <property type="match status" value="1"/>
</dbReference>
<feature type="domain" description="Plant heme peroxidase family profile" evidence="22">
    <location>
        <begin position="28"/>
        <end position="329"/>
    </location>
</feature>
<evidence type="ECO:0000256" key="3">
    <source>
        <dbReference type="ARBA" id="ARBA00006873"/>
    </source>
</evidence>
<dbReference type="InterPro" id="IPR033905">
    <property type="entry name" value="Secretory_peroxidase"/>
</dbReference>
<comment type="function">
    <text evidence="2">Removal of H(2)O(2), oxidation of toxic reductants, biosynthesis and degradation of lignin, suberization, auxin catabolism, response to environmental stresses such as wounding, pathogen attack and oxidative stress. These functions might be dependent on each isozyme/isoform in each plant tissue.</text>
</comment>
<feature type="binding site" evidence="18">
    <location>
        <position position="70"/>
    </location>
    <ligand>
        <name>Ca(2+)</name>
        <dbReference type="ChEBI" id="CHEBI:29108"/>
        <label>1</label>
    </ligand>
</feature>
<dbReference type="FunFam" id="1.10.520.10:FF:000001">
    <property type="entry name" value="Peroxidase"/>
    <property type="match status" value="1"/>
</dbReference>
<evidence type="ECO:0000256" key="19">
    <source>
        <dbReference type="PIRSR" id="PIRSR600823-4"/>
    </source>
</evidence>
<keyword evidence="12 18" id="KW-0408">Iron</keyword>
<comment type="caution">
    <text evidence="23">The sequence shown here is derived from an EMBL/GenBank/DDBJ whole genome shotgun (WGS) entry which is preliminary data.</text>
</comment>
<dbReference type="PRINTS" id="PR00461">
    <property type="entry name" value="PLPEROXIDASE"/>
</dbReference>
<evidence type="ECO:0000256" key="10">
    <source>
        <dbReference type="ARBA" id="ARBA00022837"/>
    </source>
</evidence>
<feature type="binding site" evidence="18">
    <location>
        <position position="254"/>
    </location>
    <ligand>
        <name>Ca(2+)</name>
        <dbReference type="ChEBI" id="CHEBI:29108"/>
        <label>2</label>
    </ligand>
</feature>
<feature type="disulfide bond" evidence="20">
    <location>
        <begin position="123"/>
        <end position="325"/>
    </location>
</feature>
<comment type="similarity">
    <text evidence="21">Belongs to the peroxidase family. Classical plant (class III) peroxidase subfamily.</text>
</comment>
<dbReference type="Gene3D" id="1.10.420.10">
    <property type="entry name" value="Peroxidase, domain 2"/>
    <property type="match status" value="1"/>
</dbReference>
<keyword evidence="9" id="KW-0732">Signal</keyword>
<evidence type="ECO:0000256" key="18">
    <source>
        <dbReference type="PIRSR" id="PIRSR600823-3"/>
    </source>
</evidence>
<evidence type="ECO:0000256" key="15">
    <source>
        <dbReference type="ARBA" id="ARBA00023324"/>
    </source>
</evidence>
<evidence type="ECO:0000256" key="1">
    <source>
        <dbReference type="ARBA" id="ARBA00000189"/>
    </source>
</evidence>
<comment type="cofactor">
    <cofactor evidence="18 21">
        <name>heme b</name>
        <dbReference type="ChEBI" id="CHEBI:60344"/>
    </cofactor>
    <text evidence="18 21">Binds 1 heme b (iron(II)-protoporphyrin IX) group per subunit.</text>
</comment>
<evidence type="ECO:0000256" key="13">
    <source>
        <dbReference type="ARBA" id="ARBA00023157"/>
    </source>
</evidence>
<evidence type="ECO:0000256" key="4">
    <source>
        <dbReference type="ARBA" id="ARBA00012313"/>
    </source>
</evidence>
<keyword evidence="5 21" id="KW-0964">Secreted</keyword>
<dbReference type="FunFam" id="1.10.420.10:FF:000008">
    <property type="entry name" value="Peroxidase"/>
    <property type="match status" value="1"/>
</dbReference>
<dbReference type="InterPro" id="IPR019794">
    <property type="entry name" value="Peroxidases_AS"/>
</dbReference>
<feature type="binding site" evidence="18">
    <location>
        <position position="73"/>
    </location>
    <ligand>
        <name>Ca(2+)</name>
        <dbReference type="ChEBI" id="CHEBI:29108"/>
        <label>1</label>
    </ligand>
</feature>
<accession>A0AAV8TIL1</accession>
<dbReference type="GO" id="GO:0046872">
    <property type="term" value="F:metal ion binding"/>
    <property type="evidence" value="ECO:0007669"/>
    <property type="project" value="UniProtKB-UniRule"/>
</dbReference>
<feature type="binding site" evidence="18">
    <location>
        <position position="196"/>
    </location>
    <ligand>
        <name>Ca(2+)</name>
        <dbReference type="ChEBI" id="CHEBI:29108"/>
        <label>2</label>
    </ligand>
</feature>
<dbReference type="InterPro" id="IPR019793">
    <property type="entry name" value="Peroxidases_heam-ligand_BS"/>
</dbReference>
<dbReference type="PRINTS" id="PR00458">
    <property type="entry name" value="PEROXIDASE"/>
</dbReference>
<dbReference type="PROSITE" id="PS00435">
    <property type="entry name" value="PEROXIDASE_1"/>
    <property type="match status" value="1"/>
</dbReference>
<dbReference type="EC" id="1.11.1.7" evidence="4 21"/>
<evidence type="ECO:0000256" key="20">
    <source>
        <dbReference type="PIRSR" id="PIRSR600823-5"/>
    </source>
</evidence>
<sequence>MAVGKLVSWIFLQVVTTIFFLGLTNAGGLQLGFYQRKCPSAELIVYKTVYSFVSRDPTLAPSLLRMHFHDCFVRGCDGSVLLNSTSSNQAEKDSIPNLSLRGFNVIDAVKTALERKCPGVVSCADTLALVARDAVQMIGGPVWPVPTGRRDGMMSISFEALTGLPPPFANITQLKQMFAAVSLSVKDLAVLSGAHTIGIGHCGVISDRLRNFTGKGDTDPALDPKYAAQLKVKCKPGDTNTILEMDPGSSKTFDESYYTVVSKRRGLFQSDAALLNDAETRAYVTLQSSINRRRISFKRDFAESMVKMGRISVLTGNQGEIRKKCAFVNKQ</sequence>
<dbReference type="PANTHER" id="PTHR31235">
    <property type="entry name" value="PEROXIDASE 25-RELATED"/>
    <property type="match status" value="1"/>
</dbReference>
<feature type="binding site" description="axial binding residue" evidence="18">
    <location>
        <position position="195"/>
    </location>
    <ligand>
        <name>heme b</name>
        <dbReference type="ChEBI" id="CHEBI:60344"/>
    </ligand>
    <ligandPart>
        <name>Fe</name>
        <dbReference type="ChEBI" id="CHEBI:18248"/>
    </ligandPart>
</feature>
<feature type="disulfide bond" evidence="20">
    <location>
        <begin position="71"/>
        <end position="76"/>
    </location>
</feature>
<evidence type="ECO:0000313" key="23">
    <source>
        <dbReference type="EMBL" id="KAJ8766085.1"/>
    </source>
</evidence>
<dbReference type="GO" id="GO:0042744">
    <property type="term" value="P:hydrogen peroxide catabolic process"/>
    <property type="evidence" value="ECO:0007669"/>
    <property type="project" value="UniProtKB-KW"/>
</dbReference>
<evidence type="ECO:0000256" key="7">
    <source>
        <dbReference type="ARBA" id="ARBA00022617"/>
    </source>
</evidence>
<feature type="binding site" evidence="18">
    <location>
        <position position="77"/>
    </location>
    <ligand>
        <name>Ca(2+)</name>
        <dbReference type="ChEBI" id="CHEBI:29108"/>
        <label>1</label>
    </ligand>
</feature>
<dbReference type="GO" id="GO:0006979">
    <property type="term" value="P:response to oxidative stress"/>
    <property type="evidence" value="ECO:0007669"/>
    <property type="project" value="UniProtKB-UniRule"/>
</dbReference>
<dbReference type="InterPro" id="IPR010255">
    <property type="entry name" value="Haem_peroxidase_sf"/>
</dbReference>
<evidence type="ECO:0000256" key="6">
    <source>
        <dbReference type="ARBA" id="ARBA00022559"/>
    </source>
</evidence>
<name>A0AAV8TIL1_9ROSI</name>
<feature type="binding site" evidence="18">
    <location>
        <position position="75"/>
    </location>
    <ligand>
        <name>Ca(2+)</name>
        <dbReference type="ChEBI" id="CHEBI:29108"/>
        <label>1</label>
    </ligand>
</feature>
<organism evidence="23 24">
    <name type="scientific">Erythroxylum novogranatense</name>
    <dbReference type="NCBI Taxonomy" id="1862640"/>
    <lineage>
        <taxon>Eukaryota</taxon>
        <taxon>Viridiplantae</taxon>
        <taxon>Streptophyta</taxon>
        <taxon>Embryophyta</taxon>
        <taxon>Tracheophyta</taxon>
        <taxon>Spermatophyta</taxon>
        <taxon>Magnoliopsida</taxon>
        <taxon>eudicotyledons</taxon>
        <taxon>Gunneridae</taxon>
        <taxon>Pentapetalae</taxon>
        <taxon>rosids</taxon>
        <taxon>fabids</taxon>
        <taxon>Malpighiales</taxon>
        <taxon>Erythroxylaceae</taxon>
        <taxon>Erythroxylum</taxon>
    </lineage>
</organism>
<feature type="active site" description="Proton acceptor" evidence="16">
    <location>
        <position position="69"/>
    </location>
</feature>
<comment type="subcellular location">
    <subcellularLocation>
        <location evidence="21">Secreted</location>
    </subcellularLocation>
</comment>
<dbReference type="Proteomes" id="UP001159364">
    <property type="component" value="Linkage Group LG05"/>
</dbReference>
<dbReference type="GO" id="GO:0005576">
    <property type="term" value="C:extracellular region"/>
    <property type="evidence" value="ECO:0007669"/>
    <property type="project" value="UniProtKB-SubCell"/>
</dbReference>
<dbReference type="InterPro" id="IPR000823">
    <property type="entry name" value="Peroxidase_pln"/>
</dbReference>
<dbReference type="CDD" id="cd00693">
    <property type="entry name" value="secretory_peroxidase"/>
    <property type="match status" value="1"/>
</dbReference>
<gene>
    <name evidence="23" type="ORF">K2173_020601</name>
</gene>
<keyword evidence="6 21" id="KW-0575">Peroxidase</keyword>
<evidence type="ECO:0000256" key="14">
    <source>
        <dbReference type="ARBA" id="ARBA00023180"/>
    </source>
</evidence>
<feature type="binding site" evidence="18">
    <location>
        <position position="246"/>
    </location>
    <ligand>
        <name>Ca(2+)</name>
        <dbReference type="ChEBI" id="CHEBI:29108"/>
        <label>2</label>
    </ligand>
</feature>
<dbReference type="GO" id="GO:0020037">
    <property type="term" value="F:heme binding"/>
    <property type="evidence" value="ECO:0007669"/>
    <property type="project" value="UniProtKB-UniRule"/>
</dbReference>
<dbReference type="EMBL" id="JAIWQS010000005">
    <property type="protein sequence ID" value="KAJ8766085.1"/>
    <property type="molecule type" value="Genomic_DNA"/>
</dbReference>
<evidence type="ECO:0000256" key="8">
    <source>
        <dbReference type="ARBA" id="ARBA00022723"/>
    </source>
</evidence>
<evidence type="ECO:0000256" key="21">
    <source>
        <dbReference type="RuleBase" id="RU362060"/>
    </source>
</evidence>
<comment type="cofactor">
    <cofactor evidence="18 21">
        <name>Ca(2+)</name>
        <dbReference type="ChEBI" id="CHEBI:29108"/>
    </cofactor>
    <text evidence="18 21">Binds 2 calcium ions per subunit.</text>
</comment>
<dbReference type="SUPFAM" id="SSF48113">
    <property type="entry name" value="Heme-dependent peroxidases"/>
    <property type="match status" value="1"/>
</dbReference>
<protein>
    <recommendedName>
        <fullName evidence="4 21">Peroxidase</fullName>
        <ecNumber evidence="4 21">1.11.1.7</ecNumber>
    </recommendedName>
</protein>
<proteinExistence type="inferred from homology"/>
<dbReference type="PROSITE" id="PS50873">
    <property type="entry name" value="PEROXIDASE_4"/>
    <property type="match status" value="1"/>
</dbReference>
<feature type="binding site" evidence="17">
    <location>
        <position position="165"/>
    </location>
    <ligand>
        <name>substrate</name>
    </ligand>
</feature>
<dbReference type="Pfam" id="PF00141">
    <property type="entry name" value="peroxidase"/>
    <property type="match status" value="1"/>
</dbReference>
<feature type="disulfide bond" evidence="20">
    <location>
        <begin position="38"/>
        <end position="117"/>
    </location>
</feature>
<evidence type="ECO:0000256" key="9">
    <source>
        <dbReference type="ARBA" id="ARBA00022729"/>
    </source>
</evidence>
<keyword evidence="8 18" id="KW-0479">Metal-binding</keyword>
<keyword evidence="15 21" id="KW-0376">Hydrogen peroxide</keyword>
<reference evidence="23 24" key="1">
    <citation type="submission" date="2021-09" db="EMBL/GenBank/DDBJ databases">
        <title>Genomic insights and catalytic innovation underlie evolution of tropane alkaloids biosynthesis.</title>
        <authorList>
            <person name="Wang Y.-J."/>
            <person name="Tian T."/>
            <person name="Huang J.-P."/>
            <person name="Huang S.-X."/>
        </authorList>
    </citation>
    <scope>NUCLEOTIDE SEQUENCE [LARGE SCALE GENOMIC DNA]</scope>
    <source>
        <strain evidence="23">KIB-2018</strain>
        <tissue evidence="23">Leaf</tissue>
    </source>
</reference>
<keyword evidence="11 21" id="KW-0560">Oxidoreductase</keyword>
<comment type="catalytic activity">
    <reaction evidence="1 21">
        <text>2 a phenolic donor + H2O2 = 2 a phenolic radical donor + 2 H2O</text>
        <dbReference type="Rhea" id="RHEA:56136"/>
        <dbReference type="ChEBI" id="CHEBI:15377"/>
        <dbReference type="ChEBI" id="CHEBI:16240"/>
        <dbReference type="ChEBI" id="CHEBI:139520"/>
        <dbReference type="ChEBI" id="CHEBI:139521"/>
        <dbReference type="EC" id="1.11.1.7"/>
    </reaction>
</comment>
<keyword evidence="14" id="KW-0325">Glycoprotein</keyword>
<dbReference type="Gene3D" id="1.10.520.10">
    <property type="match status" value="1"/>
</dbReference>